<reference evidence="1" key="1">
    <citation type="journal article" date="2002" name="J. Bacteriol.">
        <title>Type 1 capsule genes of Staphylococcus aureus are carried in a staphylococcal cassette chromosome genetic element.</title>
        <authorList>
            <person name="Luong T.T."/>
            <person name="Ouyang S."/>
            <person name="Bush K."/>
            <person name="Lee C.Y."/>
        </authorList>
    </citation>
    <scope>NUCLEOTIDE SEQUENCE</scope>
    <source>
        <strain evidence="1">M</strain>
    </source>
</reference>
<evidence type="ECO:0000313" key="1">
    <source>
        <dbReference type="EMBL" id="AAL26688.1"/>
    </source>
</evidence>
<dbReference type="EMBL" id="U10927">
    <property type="protein sequence ID" value="AAL26688.1"/>
    <property type="molecule type" value="Genomic_DNA"/>
</dbReference>
<dbReference type="AlphaFoldDB" id="Q936F0"/>
<name>Q936F0_STAAU</name>
<organism evidence="1">
    <name type="scientific">Staphylococcus aureus</name>
    <dbReference type="NCBI Taxonomy" id="1280"/>
    <lineage>
        <taxon>Bacteria</taxon>
        <taxon>Bacillati</taxon>
        <taxon>Bacillota</taxon>
        <taxon>Bacilli</taxon>
        <taxon>Bacillales</taxon>
        <taxon>Staphylococcaceae</taxon>
        <taxon>Staphylococcus</taxon>
    </lineage>
</organism>
<sequence>MCLNVLAKLAALEKPFCNAISVIISSVYVKSSFACSIRVVFKKCWNPTPSDSANFLDRWLSDHPTYSLNSERLKSS</sequence>
<protein>
    <submittedName>
        <fullName evidence="1">Uncharacterized protein</fullName>
    </submittedName>
</protein>
<proteinExistence type="predicted"/>
<accession>Q936F0</accession>